<sequence>MTVGLSLDEARKAGHNIQTGLFPFQANGRAMTMERDDGIVRVVARADNHVILGIQAVGAGISELSAAFAQAVEMGARLEDIAATIHAHPTLGEGFAEASMKALGHALHV</sequence>
<evidence type="ECO:0000256" key="6">
    <source>
        <dbReference type="ARBA" id="ARBA00023027"/>
    </source>
</evidence>
<dbReference type="EC" id="1.8.1.4" evidence="8"/>
<dbReference type="SUPFAM" id="SSF55424">
    <property type="entry name" value="FAD/NAD-linked reductases, dimerisation (C-terminal) domain"/>
    <property type="match status" value="1"/>
</dbReference>
<dbReference type="InterPro" id="IPR016156">
    <property type="entry name" value="FAD/NAD-linked_Rdtase_dimer_sf"/>
</dbReference>
<dbReference type="Pfam" id="PF02852">
    <property type="entry name" value="Pyr_redox_dim"/>
    <property type="match status" value="1"/>
</dbReference>
<gene>
    <name evidence="8" type="ordered locus">BMEII0744</name>
</gene>
<dbReference type="PRINTS" id="PR00411">
    <property type="entry name" value="PNDRDTASEI"/>
</dbReference>
<dbReference type="PANTHER" id="PTHR22912:SF160">
    <property type="entry name" value="DIHYDROLIPOYL DEHYDROGENASE"/>
    <property type="match status" value="1"/>
</dbReference>
<protein>
    <submittedName>
        <fullName evidence="8">Dihydrolipoamide dehydrogenase</fullName>
        <ecNumber evidence="8">1.8.1.4</ecNumber>
    </submittedName>
</protein>
<dbReference type="eggNOG" id="COG1249">
    <property type="taxonomic scope" value="Bacteria"/>
</dbReference>
<dbReference type="FunFam" id="3.30.390.30:FF:000001">
    <property type="entry name" value="Dihydrolipoyl dehydrogenase"/>
    <property type="match status" value="1"/>
</dbReference>
<keyword evidence="6" id="KW-0520">NAD</keyword>
<dbReference type="GO" id="GO:0004148">
    <property type="term" value="F:dihydrolipoyl dehydrogenase (NADH) activity"/>
    <property type="evidence" value="ECO:0007669"/>
    <property type="project" value="UniProtKB-EC"/>
</dbReference>
<comment type="cofactor">
    <cofactor evidence="1">
        <name>FAD</name>
        <dbReference type="ChEBI" id="CHEBI:57692"/>
    </cofactor>
</comment>
<keyword evidence="5 8" id="KW-0560">Oxidoreductase</keyword>
<keyword evidence="3" id="KW-0285">Flavoprotein</keyword>
<dbReference type="InterPro" id="IPR050151">
    <property type="entry name" value="Class-I_Pyr_Nuc-Dis_Oxidored"/>
</dbReference>
<evidence type="ECO:0000256" key="5">
    <source>
        <dbReference type="ARBA" id="ARBA00023002"/>
    </source>
</evidence>
<evidence type="ECO:0000256" key="4">
    <source>
        <dbReference type="ARBA" id="ARBA00022827"/>
    </source>
</evidence>
<dbReference type="GO" id="GO:0050660">
    <property type="term" value="F:flavin adenine dinucleotide binding"/>
    <property type="evidence" value="ECO:0007669"/>
    <property type="project" value="TreeGrafter"/>
</dbReference>
<organism evidence="8 9">
    <name type="scientific">Brucella melitensis biotype 1 (strain ATCC 23456 / CCUG 17765 / NCTC 10094 / 16M)</name>
    <dbReference type="NCBI Taxonomy" id="224914"/>
    <lineage>
        <taxon>Bacteria</taxon>
        <taxon>Pseudomonadati</taxon>
        <taxon>Pseudomonadota</taxon>
        <taxon>Alphaproteobacteria</taxon>
        <taxon>Hyphomicrobiales</taxon>
        <taxon>Brucellaceae</taxon>
        <taxon>Brucella/Ochrobactrum group</taxon>
        <taxon>Brucella</taxon>
    </lineage>
</organism>
<keyword evidence="9" id="KW-1185">Reference proteome</keyword>
<feature type="domain" description="Pyridine nucleotide-disulphide oxidoreductase dimerisation" evidence="7">
    <location>
        <begin position="2"/>
        <end position="98"/>
    </location>
</feature>
<dbReference type="PIR" id="AG3602">
    <property type="entry name" value="AG3602"/>
</dbReference>
<dbReference type="KEGG" id="bme:BMEII0744"/>
<evidence type="ECO:0000256" key="2">
    <source>
        <dbReference type="ARBA" id="ARBA00007532"/>
    </source>
</evidence>
<evidence type="ECO:0000259" key="7">
    <source>
        <dbReference type="Pfam" id="PF02852"/>
    </source>
</evidence>
<evidence type="ECO:0000313" key="8">
    <source>
        <dbReference type="EMBL" id="AAL53986.1"/>
    </source>
</evidence>
<accession>Q8YBZ2</accession>
<keyword evidence="4" id="KW-0274">FAD</keyword>
<dbReference type="InterPro" id="IPR004099">
    <property type="entry name" value="Pyr_nucl-diS_OxRdtase_dimer"/>
</dbReference>
<dbReference type="PhylomeDB" id="Q8YBZ2"/>
<dbReference type="Gene3D" id="3.30.390.30">
    <property type="match status" value="1"/>
</dbReference>
<evidence type="ECO:0000256" key="3">
    <source>
        <dbReference type="ARBA" id="ARBA00022630"/>
    </source>
</evidence>
<evidence type="ECO:0000313" key="9">
    <source>
        <dbReference type="Proteomes" id="UP000000419"/>
    </source>
</evidence>
<name>Q8YBZ2_BRUME</name>
<dbReference type="GO" id="GO:0006103">
    <property type="term" value="P:2-oxoglutarate metabolic process"/>
    <property type="evidence" value="ECO:0007669"/>
    <property type="project" value="TreeGrafter"/>
</dbReference>
<reference evidence="8 9" key="1">
    <citation type="journal article" date="2002" name="Proc. Natl. Acad. Sci. U.S.A.">
        <title>The genome sequence of the facultative intracellular pathogen Brucella melitensis.</title>
        <authorList>
            <person name="DelVecchio V.G."/>
            <person name="Kapatral V."/>
            <person name="Redkar R.J."/>
            <person name="Patra G."/>
            <person name="Mujer C."/>
            <person name="Los T."/>
            <person name="Ivanova N."/>
            <person name="Anderson I."/>
            <person name="Bhattacharyya A."/>
            <person name="Lykidis A."/>
            <person name="Reznik G."/>
            <person name="Jablonski L."/>
            <person name="Larsen N."/>
            <person name="D'Souza M."/>
            <person name="Bernal A."/>
            <person name="Mazur M."/>
            <person name="Goltsman E."/>
            <person name="Selkov E."/>
            <person name="Elzer P.H."/>
            <person name="Hagius S."/>
            <person name="O'Callaghan D."/>
            <person name="Letesson J.J."/>
            <person name="Haselkorn R."/>
            <person name="Kyrpides N."/>
            <person name="Overbeek R."/>
        </authorList>
    </citation>
    <scope>NUCLEOTIDE SEQUENCE [LARGE SCALE GENOMIC DNA]</scope>
    <source>
        <strain evidence="9">ATCC 23456 / CCUG 17765 / NCTC 10094 / 16M</strain>
    </source>
</reference>
<evidence type="ECO:0000256" key="1">
    <source>
        <dbReference type="ARBA" id="ARBA00001974"/>
    </source>
</evidence>
<dbReference type="PANTHER" id="PTHR22912">
    <property type="entry name" value="DISULFIDE OXIDOREDUCTASE"/>
    <property type="match status" value="1"/>
</dbReference>
<dbReference type="EMBL" id="AE008918">
    <property type="protein sequence ID" value="AAL53986.1"/>
    <property type="molecule type" value="Genomic_DNA"/>
</dbReference>
<dbReference type="Proteomes" id="UP000000419">
    <property type="component" value="Chromosome II"/>
</dbReference>
<proteinExistence type="inferred from homology"/>
<dbReference type="AlphaFoldDB" id="Q8YBZ2"/>
<comment type="similarity">
    <text evidence="2">Belongs to the class-I pyridine nucleotide-disulfide oxidoreductase family.</text>
</comment>